<sequence>MADTNKAKDSHRRHKDFISKYNEYLNQKTYRFDIATKQWVTSGEFYQSKVIECLKKADIQCDDTLIAEIENSLYFRFISWEYMYEEIDEYIEILKADKTHKQTPQV</sequence>
<evidence type="ECO:0000313" key="2">
    <source>
        <dbReference type="Proteomes" id="UP000255103"/>
    </source>
</evidence>
<evidence type="ECO:0000313" key="1">
    <source>
        <dbReference type="EMBL" id="STP11168.1"/>
    </source>
</evidence>
<protein>
    <submittedName>
        <fullName evidence="1">Uncharacterized protein</fullName>
    </submittedName>
</protein>
<dbReference type="EMBL" id="UGHX01000001">
    <property type="protein sequence ID" value="STP11168.1"/>
    <property type="molecule type" value="Genomic_DNA"/>
</dbReference>
<reference evidence="1 2" key="1">
    <citation type="submission" date="2018-06" db="EMBL/GenBank/DDBJ databases">
        <authorList>
            <consortium name="Pathogen Informatics"/>
            <person name="Doyle S."/>
        </authorList>
    </citation>
    <scope>NUCLEOTIDE SEQUENCE [LARGE SCALE GENOMIC DNA]</scope>
    <source>
        <strain evidence="1 2">NCTC12219</strain>
    </source>
</reference>
<name>A0A377JT92_9HELI</name>
<dbReference type="Proteomes" id="UP000255103">
    <property type="component" value="Unassembled WGS sequence"/>
</dbReference>
<organism evidence="1 2">
    <name type="scientific">Helicobacter cinaedi</name>
    <dbReference type="NCBI Taxonomy" id="213"/>
    <lineage>
        <taxon>Bacteria</taxon>
        <taxon>Pseudomonadati</taxon>
        <taxon>Campylobacterota</taxon>
        <taxon>Epsilonproteobacteria</taxon>
        <taxon>Campylobacterales</taxon>
        <taxon>Helicobacteraceae</taxon>
        <taxon>Helicobacter</taxon>
    </lineage>
</organism>
<dbReference type="AlphaFoldDB" id="A0A377JT92"/>
<dbReference type="RefSeq" id="WP_258864757.1">
    <property type="nucleotide sequence ID" value="NZ_UGHX01000001.1"/>
</dbReference>
<proteinExistence type="predicted"/>
<accession>A0A377JT92</accession>
<gene>
    <name evidence="1" type="ORF">NCTC12219_01051</name>
</gene>